<sequence length="76" mass="8361">MLYDTSVAAVDARTLVPVSDEAGGVIVYIGGEAAYYVLNGEWFRAIPEPQPNGVMSSTADEFKWEERKSRKDMSTS</sequence>
<protein>
    <submittedName>
        <fullName evidence="1">Uncharacterized protein</fullName>
    </submittedName>
</protein>
<gene>
    <name evidence="1" type="ORF">METZ01_LOCUS330307</name>
</gene>
<accession>A0A382PVR5</accession>
<dbReference type="AlphaFoldDB" id="A0A382PVR5"/>
<organism evidence="1">
    <name type="scientific">marine metagenome</name>
    <dbReference type="NCBI Taxonomy" id="408172"/>
    <lineage>
        <taxon>unclassified sequences</taxon>
        <taxon>metagenomes</taxon>
        <taxon>ecological metagenomes</taxon>
    </lineage>
</organism>
<proteinExistence type="predicted"/>
<evidence type="ECO:0000313" key="1">
    <source>
        <dbReference type="EMBL" id="SVC77453.1"/>
    </source>
</evidence>
<dbReference type="EMBL" id="UINC01110144">
    <property type="protein sequence ID" value="SVC77453.1"/>
    <property type="molecule type" value="Genomic_DNA"/>
</dbReference>
<reference evidence="1" key="1">
    <citation type="submission" date="2018-05" db="EMBL/GenBank/DDBJ databases">
        <authorList>
            <person name="Lanie J.A."/>
            <person name="Ng W.-L."/>
            <person name="Kazmierczak K.M."/>
            <person name="Andrzejewski T.M."/>
            <person name="Davidsen T.M."/>
            <person name="Wayne K.J."/>
            <person name="Tettelin H."/>
            <person name="Glass J.I."/>
            <person name="Rusch D."/>
            <person name="Podicherti R."/>
            <person name="Tsui H.-C.T."/>
            <person name="Winkler M.E."/>
        </authorList>
    </citation>
    <scope>NUCLEOTIDE SEQUENCE</scope>
</reference>
<name>A0A382PVR5_9ZZZZ</name>